<organism evidence="4 5">
    <name type="scientific">Candidatus Nitrosocaldus cavascurensis</name>
    <dbReference type="NCBI Taxonomy" id="2058097"/>
    <lineage>
        <taxon>Archaea</taxon>
        <taxon>Nitrososphaerota</taxon>
        <taxon>Nitrososphaeria</taxon>
        <taxon>Candidatus Nitrosocaldales</taxon>
        <taxon>Candidatus Nitrosocaldaceae</taxon>
        <taxon>Candidatus Nitrosocaldus</taxon>
    </lineage>
</organism>
<dbReference type="GeneID" id="41594206"/>
<dbReference type="Gene3D" id="3.30.2130.30">
    <property type="match status" value="1"/>
</dbReference>
<evidence type="ECO:0000259" key="3">
    <source>
        <dbReference type="PROSITE" id="PS51165"/>
    </source>
</evidence>
<name>A0A2K5ANT1_9ARCH</name>
<keyword evidence="5" id="KW-1185">Reference proteome</keyword>
<dbReference type="SUPFAM" id="SSF143437">
    <property type="entry name" value="THUMP domain-like"/>
    <property type="match status" value="1"/>
</dbReference>
<dbReference type="GO" id="GO:0005829">
    <property type="term" value="C:cytosol"/>
    <property type="evidence" value="ECO:0007669"/>
    <property type="project" value="TreeGrafter"/>
</dbReference>
<evidence type="ECO:0000313" key="4">
    <source>
        <dbReference type="EMBL" id="SPC33301.1"/>
    </source>
</evidence>
<dbReference type="GO" id="GO:0002937">
    <property type="term" value="P:tRNA 4-thiouridine biosynthesis"/>
    <property type="evidence" value="ECO:0007669"/>
    <property type="project" value="TreeGrafter"/>
</dbReference>
<feature type="region of interest" description="Disordered" evidence="2">
    <location>
        <begin position="267"/>
        <end position="291"/>
    </location>
</feature>
<dbReference type="InterPro" id="IPR004114">
    <property type="entry name" value="THUMP_dom"/>
</dbReference>
<dbReference type="PANTHER" id="PTHR43209:SF1">
    <property type="entry name" value="TRNA SULFURTRANSFERASE"/>
    <property type="match status" value="1"/>
</dbReference>
<gene>
    <name evidence="4" type="ORF">NCAV_0101</name>
</gene>
<proteinExistence type="predicted"/>
<evidence type="ECO:0000313" key="5">
    <source>
        <dbReference type="Proteomes" id="UP000236248"/>
    </source>
</evidence>
<feature type="domain" description="THUMP" evidence="3">
    <location>
        <begin position="49"/>
        <end position="154"/>
    </location>
</feature>
<keyword evidence="1" id="KW-0694">RNA-binding</keyword>
<dbReference type="EMBL" id="LT981265">
    <property type="protein sequence ID" value="SPC33301.1"/>
    <property type="molecule type" value="Genomic_DNA"/>
</dbReference>
<dbReference type="KEGG" id="ncv:NCAV_0101"/>
<accession>A0A2K5ANT1</accession>
<dbReference type="PANTHER" id="PTHR43209">
    <property type="entry name" value="TRNA SULFURTRANSFERASE"/>
    <property type="match status" value="1"/>
</dbReference>
<evidence type="ECO:0000256" key="1">
    <source>
        <dbReference type="PROSITE-ProRule" id="PRU00529"/>
    </source>
</evidence>
<evidence type="ECO:0000256" key="2">
    <source>
        <dbReference type="SAM" id="MobiDB-lite"/>
    </source>
</evidence>
<dbReference type="PROSITE" id="PS51165">
    <property type="entry name" value="THUMP"/>
    <property type="match status" value="1"/>
</dbReference>
<dbReference type="InterPro" id="IPR050102">
    <property type="entry name" value="tRNA_sulfurtransferase_ThiI"/>
</dbReference>
<dbReference type="GO" id="GO:0052837">
    <property type="term" value="P:thiazole biosynthetic process"/>
    <property type="evidence" value="ECO:0007669"/>
    <property type="project" value="TreeGrafter"/>
</dbReference>
<dbReference type="GO" id="GO:0003723">
    <property type="term" value="F:RNA binding"/>
    <property type="evidence" value="ECO:0007669"/>
    <property type="project" value="UniProtKB-UniRule"/>
</dbReference>
<dbReference type="AlphaFoldDB" id="A0A2K5ANT1"/>
<protein>
    <recommendedName>
        <fullName evidence="3">THUMP domain-containing protein</fullName>
    </recommendedName>
</protein>
<dbReference type="RefSeq" id="WP_158648632.1">
    <property type="nucleotide sequence ID" value="NZ_LT981265.1"/>
</dbReference>
<dbReference type="Proteomes" id="UP000236248">
    <property type="component" value="Chromosome NCAV"/>
</dbReference>
<reference evidence="5" key="1">
    <citation type="submission" date="2018-01" db="EMBL/GenBank/DDBJ databases">
        <authorList>
            <person name="Kerou L M."/>
        </authorList>
    </citation>
    <scope>NUCLEOTIDE SEQUENCE [LARGE SCALE GENOMIC DNA]</scope>
    <source>
        <strain evidence="5">SCU2</strain>
    </source>
</reference>
<sequence length="403" mass="44556">MVVVVEPTQFASSRLDVLKSNIMAVLDAHERCSIKQDGHLLLLDVDEPVDAMYALTNVFGIRSIGIADTADKKLDSLVDAIVSVGKHIIHSNERFHVEVLGSAKGIVTRDVEFAATAALLSELSMLNVKPSSKGYDRLIRVYIADEGAYVCRIYRDGAGGLPVGSNGYALCSVYDCISAVAAYVLAEHGFYPSIIVVYSEDGMLRRVAKKIEVIARMLPRKSIELKYTYYTPRSNDVDSSNKYHYHYKNTLLTSLLLDRLVRVSDMGSKSNNSNSIASSMGSNSSSSNNSSNSSSSIIALPLSSLHSMDFINSVMRRVSCRNVIFPLMFSNYLLHYSRIFGVDCVREIQDISKSTESIAVDDSYIGEYVEECINNMHTLEVKLSPNMVHDIIDGIRRMQGDNV</sequence>